<dbReference type="Gene3D" id="3.40.50.10540">
    <property type="entry name" value="Crotonobetainyl-coa:carnitine coa-transferase, domain 1"/>
    <property type="match status" value="1"/>
</dbReference>
<dbReference type="InterPro" id="IPR023606">
    <property type="entry name" value="CoA-Trfase_III_dom_1_sf"/>
</dbReference>
<dbReference type="Pfam" id="PF02515">
    <property type="entry name" value="CoA_transf_3"/>
    <property type="match status" value="1"/>
</dbReference>
<dbReference type="PANTHER" id="PTHR48207:SF3">
    <property type="entry name" value="SUCCINATE--HYDROXYMETHYLGLUTARATE COA-TRANSFERASE"/>
    <property type="match status" value="1"/>
</dbReference>
<accession>A0AA88GS22</accession>
<dbReference type="AlphaFoldDB" id="A0AA88GS22"/>
<proteinExistence type="inferred from homology"/>
<keyword evidence="4" id="KW-1185">Reference proteome</keyword>
<dbReference type="GeneID" id="68093882"/>
<dbReference type="EMBL" id="PYSW02000012">
    <property type="protein sequence ID" value="KAG2387832.1"/>
    <property type="molecule type" value="Genomic_DNA"/>
</dbReference>
<evidence type="ECO:0000313" key="4">
    <source>
        <dbReference type="Proteomes" id="UP000816034"/>
    </source>
</evidence>
<dbReference type="Gene3D" id="3.30.1540.10">
    <property type="entry name" value="formyl-coa transferase, domain 3"/>
    <property type="match status" value="1"/>
</dbReference>
<comment type="similarity">
    <text evidence="1">Belongs to the CoA-transferase III family.</text>
</comment>
<comment type="caution">
    <text evidence="3">The sequence shown here is derived from an EMBL/GenBank/DDBJ whole genome shotgun (WGS) entry which is preliminary data.</text>
</comment>
<keyword evidence="2" id="KW-0808">Transferase</keyword>
<dbReference type="GO" id="GO:0008410">
    <property type="term" value="F:CoA-transferase activity"/>
    <property type="evidence" value="ECO:0007669"/>
    <property type="project" value="TreeGrafter"/>
</dbReference>
<reference evidence="3 4" key="1">
    <citation type="journal article" date="2018" name="BMC Genomics">
        <title>The genome of Naegleria lovaniensis, the basis for a comparative approach to unravel pathogenicity factors of the human pathogenic amoeba N. fowleri.</title>
        <authorList>
            <person name="Liechti N."/>
            <person name="Schurch N."/>
            <person name="Bruggmann R."/>
            <person name="Wittwer M."/>
        </authorList>
    </citation>
    <scope>NUCLEOTIDE SEQUENCE [LARGE SCALE GENOMIC DNA]</scope>
    <source>
        <strain evidence="3 4">ATCC 30569</strain>
    </source>
</reference>
<dbReference type="PANTHER" id="PTHR48207">
    <property type="entry name" value="SUCCINATE--HYDROXYMETHYLGLUTARATE COA-TRANSFERASE"/>
    <property type="match status" value="1"/>
</dbReference>
<name>A0AA88GS22_NAELO</name>
<evidence type="ECO:0000256" key="1">
    <source>
        <dbReference type="ARBA" id="ARBA00008383"/>
    </source>
</evidence>
<dbReference type="RefSeq" id="XP_044551824.1">
    <property type="nucleotide sequence ID" value="XM_044690225.1"/>
</dbReference>
<dbReference type="Proteomes" id="UP000816034">
    <property type="component" value="Unassembled WGS sequence"/>
</dbReference>
<organism evidence="3 4">
    <name type="scientific">Naegleria lovaniensis</name>
    <name type="common">Amoeba</name>
    <dbReference type="NCBI Taxonomy" id="51637"/>
    <lineage>
        <taxon>Eukaryota</taxon>
        <taxon>Discoba</taxon>
        <taxon>Heterolobosea</taxon>
        <taxon>Tetramitia</taxon>
        <taxon>Eutetramitia</taxon>
        <taxon>Vahlkampfiidae</taxon>
        <taxon>Naegleria</taxon>
    </lineage>
</organism>
<evidence type="ECO:0000256" key="2">
    <source>
        <dbReference type="ARBA" id="ARBA00022679"/>
    </source>
</evidence>
<sequence>MMNNTLGSFHLIGTLQHSKRNYSTTTNQHHQTKDIGHIPSSTQIQKKELPLSHLRVLDLSRVLAGPYCTQLLSDLGATVIKIEPPKVGDDTRSWGPPFMRVEGEGNLHENQSGYFQCANRGKKSVTVNLKSKNGQQILHKLVANCDILIENFKVGSLEKFGLDYKSAKAINPDIIYCSITGFGQDSSKSHLPGYDFVMQAMSGVMSITGDQNTSPFKVGVAITDVITGMYAAVGILSKVIEKQRNLSNEEKAENSISTNDWIDLSLLDCNIAYLVNQATNYLQTNNSPKRIGNRHPNIAPYDLIKCKNGDIVVAVGNDAQFQRFISVISSKIPLSAPFKDLDKFTTNAQRVANRKQLLEQIEAITTQYFTKEDLINELNKQEVPCGSVNTVGEALSDAQITERNMIWTFDQQEGKSDEEIQKYHHDQPQTGVRTIGNPLRFINEEHKVLNLKQYTTRPPILSEHTEEILKEIIGASDEEIQAWRKEGTI</sequence>
<dbReference type="SUPFAM" id="SSF89796">
    <property type="entry name" value="CoA-transferase family III (CaiB/BaiF)"/>
    <property type="match status" value="1"/>
</dbReference>
<protein>
    <submittedName>
        <fullName evidence="3">Uncharacterized protein</fullName>
    </submittedName>
</protein>
<gene>
    <name evidence="3" type="ORF">C9374_001426</name>
</gene>
<evidence type="ECO:0000313" key="3">
    <source>
        <dbReference type="EMBL" id="KAG2387832.1"/>
    </source>
</evidence>
<dbReference type="InterPro" id="IPR044855">
    <property type="entry name" value="CoA-Trfase_III_dom3_sf"/>
</dbReference>
<dbReference type="InterPro" id="IPR003673">
    <property type="entry name" value="CoA-Trfase_fam_III"/>
</dbReference>
<dbReference type="InterPro" id="IPR050483">
    <property type="entry name" value="CoA-transferase_III_domain"/>
</dbReference>